<protein>
    <submittedName>
        <fullName evidence="3">RNA-directed DNA polymerase from mobile element jockey</fullName>
    </submittedName>
</protein>
<dbReference type="AlphaFoldDB" id="A0A7D9EFP2"/>
<keyword evidence="3" id="KW-0548">Nucleotidyltransferase</keyword>
<keyword evidence="3" id="KW-0808">Transferase</keyword>
<feature type="coiled-coil region" evidence="1">
    <location>
        <begin position="78"/>
        <end position="105"/>
    </location>
</feature>
<comment type="caution">
    <text evidence="3">The sequence shown here is derived from an EMBL/GenBank/DDBJ whole genome shotgun (WGS) entry which is preliminary data.</text>
</comment>
<organism evidence="3 4">
    <name type="scientific">Paramuricea clavata</name>
    <name type="common">Red gorgonian</name>
    <name type="synonym">Violescent sea-whip</name>
    <dbReference type="NCBI Taxonomy" id="317549"/>
    <lineage>
        <taxon>Eukaryota</taxon>
        <taxon>Metazoa</taxon>
        <taxon>Cnidaria</taxon>
        <taxon>Anthozoa</taxon>
        <taxon>Octocorallia</taxon>
        <taxon>Malacalcyonacea</taxon>
        <taxon>Plexauridae</taxon>
        <taxon>Paramuricea</taxon>
    </lineage>
</organism>
<evidence type="ECO:0000313" key="4">
    <source>
        <dbReference type="Proteomes" id="UP001152795"/>
    </source>
</evidence>
<sequence length="936" mass="106853">MFDRFSNTTTTINRSDSDTSEGKANGQEVCSDKQNEGDYIMNCKDCSKLSVEVAEIKLDLALLFLKVNTAEAPDTCECDRLRGENQLLKEEIKLLKETLQGMELSKSPINIAFDNMNNQPTVTDNDSVVLIDIEESEVNVNTSINNLLSAIDNDKQYNTRGPVVNDSLMKYSNPNKPVSHADEPVVHDSLTSFDHLLKEKAALNASTHRHKRNQVYSSLTNTTRFSKPNYRRNQFSKPKYQYRQTNFPSKNFRSVAIEGFRNQEQQPHETFPIKVRVTARRNEVLGSLPTVRQPHLGPVWNPRLGAIQRTCDNHTSQRKVHTRDNVTLDWCLTNRNDSLYDPIKFPPLGNSDHNMVCLKSLNPPLKPDKVKVWKRDLRESSLQPFGRWITSFDWSDVFTTNACEDKYGKFNDIMSDMIDILLPLKRTKVTKCDKPWLTSSIKELIIKRQKALHYYGKNSDAYKLWRNQVQQSIKSARFKYYAQSVEKLKTSNPSRWWKQIKSLGGISSKSCWYNQLLSNDIPNCHDLAEVFNCFLSGLTSHFTPLTREEEQLDFNVPGEYLIDANKVYNELRKIKTNKSPGPDMIPNKILKVFAYELAPVITDIYNSSIIQGVFPMNLKRSIVVPIPKVSLPQSVEDDLRPISLTSQISKVMEGFTLTKLFAQIESKLDTKQFALPGKSTTHALTYLLHTILSSLENTSCSARLFFVDFKKGFDLVDHNVIICELENLGVHPAIVRWIKAFLSNREQCVRIENSYSSWKKTNGGLPQGTKLGPLLFAVLVNSLLKDWPGRVKFVDDTTVLEIIPRCSPSFLPIIVDQISDYANERGMRLNPKKCKDMVITFLKYKLVENDIFIGGDVVERVSSFKLLGVWLTNNLSWDIHVDKILKKANSRIYALRLLKKAGLSPLNIVHIYCAVIRSQLEYASPVVNNKYITLLT</sequence>
<proteinExistence type="predicted"/>
<name>A0A7D9EFP2_PARCT</name>
<dbReference type="Proteomes" id="UP001152795">
    <property type="component" value="Unassembled WGS sequence"/>
</dbReference>
<dbReference type="GO" id="GO:0003964">
    <property type="term" value="F:RNA-directed DNA polymerase activity"/>
    <property type="evidence" value="ECO:0007669"/>
    <property type="project" value="UniProtKB-KW"/>
</dbReference>
<dbReference type="PANTHER" id="PTHR47510">
    <property type="entry name" value="REVERSE TRANSCRIPTASE DOMAIN-CONTAINING PROTEIN"/>
    <property type="match status" value="1"/>
</dbReference>
<evidence type="ECO:0000256" key="1">
    <source>
        <dbReference type="SAM" id="Coils"/>
    </source>
</evidence>
<feature type="compositionally biased region" description="Polar residues" evidence="2">
    <location>
        <begin position="1"/>
        <end position="14"/>
    </location>
</feature>
<dbReference type="InterPro" id="IPR000477">
    <property type="entry name" value="RT_dom"/>
</dbReference>
<dbReference type="PROSITE" id="PS50878">
    <property type="entry name" value="RT_POL"/>
    <property type="match status" value="1"/>
</dbReference>
<dbReference type="CDD" id="cd01650">
    <property type="entry name" value="RT_nLTR_like"/>
    <property type="match status" value="1"/>
</dbReference>
<evidence type="ECO:0000313" key="3">
    <source>
        <dbReference type="EMBL" id="CAB4007863.1"/>
    </source>
</evidence>
<dbReference type="OrthoDB" id="5986182at2759"/>
<accession>A0A7D9EFP2</accession>
<dbReference type="SUPFAM" id="SSF56672">
    <property type="entry name" value="DNA/RNA polymerases"/>
    <property type="match status" value="1"/>
</dbReference>
<feature type="region of interest" description="Disordered" evidence="2">
    <location>
        <begin position="1"/>
        <end position="29"/>
    </location>
</feature>
<dbReference type="PANTHER" id="PTHR47510:SF3">
    <property type="entry name" value="ENDO_EXONUCLEASE_PHOSPHATASE DOMAIN-CONTAINING PROTEIN"/>
    <property type="match status" value="1"/>
</dbReference>
<keyword evidence="3" id="KW-0695">RNA-directed DNA polymerase</keyword>
<dbReference type="EMBL" id="CACRXK020005939">
    <property type="protein sequence ID" value="CAB4007863.1"/>
    <property type="molecule type" value="Genomic_DNA"/>
</dbReference>
<dbReference type="Pfam" id="PF00078">
    <property type="entry name" value="RVT_1"/>
    <property type="match status" value="1"/>
</dbReference>
<dbReference type="InterPro" id="IPR043502">
    <property type="entry name" value="DNA/RNA_pol_sf"/>
</dbReference>
<keyword evidence="1" id="KW-0175">Coiled coil</keyword>
<keyword evidence="4" id="KW-1185">Reference proteome</keyword>
<evidence type="ECO:0000256" key="2">
    <source>
        <dbReference type="SAM" id="MobiDB-lite"/>
    </source>
</evidence>
<reference evidence="3" key="1">
    <citation type="submission" date="2020-04" db="EMBL/GenBank/DDBJ databases">
        <authorList>
            <person name="Alioto T."/>
            <person name="Alioto T."/>
            <person name="Gomez Garrido J."/>
        </authorList>
    </citation>
    <scope>NUCLEOTIDE SEQUENCE</scope>
    <source>
        <strain evidence="3">A484AB</strain>
    </source>
</reference>
<gene>
    <name evidence="3" type="ORF">PACLA_8A006809</name>
</gene>